<dbReference type="InterPro" id="IPR036291">
    <property type="entry name" value="NAD(P)-bd_dom_sf"/>
</dbReference>
<dbReference type="PRINTS" id="PR00081">
    <property type="entry name" value="GDHRDH"/>
</dbReference>
<dbReference type="Proteomes" id="UP000612349">
    <property type="component" value="Unassembled WGS sequence"/>
</dbReference>
<dbReference type="PROSITE" id="PS00061">
    <property type="entry name" value="ADH_SHORT"/>
    <property type="match status" value="1"/>
</dbReference>
<name>A0A916Z7Y2_9SPHN</name>
<evidence type="ECO:0000313" key="5">
    <source>
        <dbReference type="Proteomes" id="UP000612349"/>
    </source>
</evidence>
<dbReference type="CDD" id="cd05233">
    <property type="entry name" value="SDR_c"/>
    <property type="match status" value="1"/>
</dbReference>
<dbReference type="InterPro" id="IPR002347">
    <property type="entry name" value="SDR_fam"/>
</dbReference>
<sequence length="273" mass="27845">MLESLDLSGRHALVTGGGTGIGLAMATALASHDAAVMLAGRRAEVLDKAADLIRKRCPGAAVSCQTADLYDAASVEALGRNALDALGHVDIFLGNAGALHFEPADAITLAEAERCLRVNLTANMMLVQQMLPGMRQRGYGRILFSSSTASRSVATGQCNVAYSAAKAGLNAYARSLAAEFGRDGVTANVLLLGVIWTEILHKAVADLKAGQGDAAADALTAGFEAMTATGRLGEPGDIAGIAALLASPAGAHVTGAEIPVDGGNAIMMMPFTR</sequence>
<dbReference type="PRINTS" id="PR00080">
    <property type="entry name" value="SDRFAMILY"/>
</dbReference>
<gene>
    <name evidence="4" type="ORF">GCM10010990_33030</name>
</gene>
<accession>A0A916Z7Y2</accession>
<comment type="caution">
    <text evidence="4">The sequence shown here is derived from an EMBL/GenBank/DDBJ whole genome shotgun (WGS) entry which is preliminary data.</text>
</comment>
<dbReference type="InterPro" id="IPR057326">
    <property type="entry name" value="KR_dom"/>
</dbReference>
<dbReference type="EMBL" id="BMIP01000009">
    <property type="protein sequence ID" value="GGD80554.1"/>
    <property type="molecule type" value="Genomic_DNA"/>
</dbReference>
<reference evidence="4" key="2">
    <citation type="submission" date="2020-09" db="EMBL/GenBank/DDBJ databases">
        <authorList>
            <person name="Sun Q."/>
            <person name="Zhou Y."/>
        </authorList>
    </citation>
    <scope>NUCLEOTIDE SEQUENCE</scope>
    <source>
        <strain evidence="4">CGMCC 1.15360</strain>
    </source>
</reference>
<dbReference type="InterPro" id="IPR020904">
    <property type="entry name" value="Sc_DH/Rdtase_CS"/>
</dbReference>
<dbReference type="InterPro" id="IPR050259">
    <property type="entry name" value="SDR"/>
</dbReference>
<feature type="domain" description="Ketoreductase" evidence="3">
    <location>
        <begin position="10"/>
        <end position="199"/>
    </location>
</feature>
<evidence type="ECO:0000256" key="2">
    <source>
        <dbReference type="RuleBase" id="RU000363"/>
    </source>
</evidence>
<evidence type="ECO:0000259" key="3">
    <source>
        <dbReference type="SMART" id="SM00822"/>
    </source>
</evidence>
<dbReference type="RefSeq" id="WP_066770750.1">
    <property type="nucleotide sequence ID" value="NZ_BMIP01000009.1"/>
</dbReference>
<dbReference type="FunFam" id="3.40.50.720:FF:000084">
    <property type="entry name" value="Short-chain dehydrogenase reductase"/>
    <property type="match status" value="1"/>
</dbReference>
<dbReference type="PANTHER" id="PTHR42879">
    <property type="entry name" value="3-OXOACYL-(ACYL-CARRIER-PROTEIN) REDUCTASE"/>
    <property type="match status" value="1"/>
</dbReference>
<comment type="similarity">
    <text evidence="1 2">Belongs to the short-chain dehydrogenases/reductases (SDR) family.</text>
</comment>
<reference evidence="4" key="1">
    <citation type="journal article" date="2014" name="Int. J. Syst. Evol. Microbiol.">
        <title>Complete genome sequence of Corynebacterium casei LMG S-19264T (=DSM 44701T), isolated from a smear-ripened cheese.</title>
        <authorList>
            <consortium name="US DOE Joint Genome Institute (JGI-PGF)"/>
            <person name="Walter F."/>
            <person name="Albersmeier A."/>
            <person name="Kalinowski J."/>
            <person name="Ruckert C."/>
        </authorList>
    </citation>
    <scope>NUCLEOTIDE SEQUENCE</scope>
    <source>
        <strain evidence="4">CGMCC 1.15360</strain>
    </source>
</reference>
<evidence type="ECO:0000256" key="1">
    <source>
        <dbReference type="ARBA" id="ARBA00006484"/>
    </source>
</evidence>
<dbReference type="SUPFAM" id="SSF51735">
    <property type="entry name" value="NAD(P)-binding Rossmann-fold domains"/>
    <property type="match status" value="1"/>
</dbReference>
<keyword evidence="5" id="KW-1185">Reference proteome</keyword>
<proteinExistence type="inferred from homology"/>
<dbReference type="Gene3D" id="3.40.50.720">
    <property type="entry name" value="NAD(P)-binding Rossmann-like Domain"/>
    <property type="match status" value="1"/>
</dbReference>
<dbReference type="AlphaFoldDB" id="A0A916Z7Y2"/>
<organism evidence="4 5">
    <name type="scientific">Croceicoccus mobilis</name>
    <dbReference type="NCBI Taxonomy" id="1703339"/>
    <lineage>
        <taxon>Bacteria</taxon>
        <taxon>Pseudomonadati</taxon>
        <taxon>Pseudomonadota</taxon>
        <taxon>Alphaproteobacteria</taxon>
        <taxon>Sphingomonadales</taxon>
        <taxon>Erythrobacteraceae</taxon>
        <taxon>Croceicoccus</taxon>
    </lineage>
</organism>
<dbReference type="GO" id="GO:0032787">
    <property type="term" value="P:monocarboxylic acid metabolic process"/>
    <property type="evidence" value="ECO:0007669"/>
    <property type="project" value="UniProtKB-ARBA"/>
</dbReference>
<dbReference type="SMART" id="SM00822">
    <property type="entry name" value="PKS_KR"/>
    <property type="match status" value="1"/>
</dbReference>
<protein>
    <submittedName>
        <fullName evidence="4">3-hydroxyacyl-CoA dehydrogenase</fullName>
    </submittedName>
</protein>
<evidence type="ECO:0000313" key="4">
    <source>
        <dbReference type="EMBL" id="GGD80554.1"/>
    </source>
</evidence>
<dbReference type="Pfam" id="PF00106">
    <property type="entry name" value="adh_short"/>
    <property type="match status" value="1"/>
</dbReference>